<reference evidence="6" key="4">
    <citation type="journal article" date="2022" name="PLoS Pathog.">
        <title>Chromosome-level genome of Schistosoma haematobium underpins genome-wide explorations of molecular variation.</title>
        <authorList>
            <person name="Stroehlein A.J."/>
            <person name="Korhonen P.K."/>
            <person name="Lee V.V."/>
            <person name="Ralph S.A."/>
            <person name="Mentink-Kane M."/>
            <person name="You H."/>
            <person name="McManus D.P."/>
            <person name="Tchuente L.T."/>
            <person name="Stothard J.R."/>
            <person name="Kaur P."/>
            <person name="Dudchenko O."/>
            <person name="Aiden E.L."/>
            <person name="Yang B."/>
            <person name="Yang H."/>
            <person name="Emery A.M."/>
            <person name="Webster B.L."/>
            <person name="Brindley P.J."/>
            <person name="Rollinson D."/>
            <person name="Chang B.C.H."/>
            <person name="Gasser R.B."/>
            <person name="Young N.D."/>
        </authorList>
    </citation>
    <scope>NUCLEOTIDE SEQUENCE</scope>
</reference>
<evidence type="ECO:0000313" key="7">
    <source>
        <dbReference type="Proteomes" id="UP000471633"/>
    </source>
</evidence>
<keyword evidence="1 3" id="KW-0853">WD repeat</keyword>
<dbReference type="RefSeq" id="XP_051065162.1">
    <property type="nucleotide sequence ID" value="XM_051217725.1"/>
</dbReference>
<keyword evidence="5" id="KW-0812">Transmembrane</keyword>
<name>A0A922LF89_SCHHA</name>
<dbReference type="GO" id="GO:0071230">
    <property type="term" value="P:cellular response to amino acid stimulus"/>
    <property type="evidence" value="ECO:0007669"/>
    <property type="project" value="TreeGrafter"/>
</dbReference>
<evidence type="ECO:0000256" key="2">
    <source>
        <dbReference type="ARBA" id="ARBA00022737"/>
    </source>
</evidence>
<dbReference type="PANTHER" id="PTHR12848">
    <property type="entry name" value="REGULATORY-ASSOCIATED PROTEIN OF MTOR"/>
    <property type="match status" value="1"/>
</dbReference>
<reference evidence="6" key="2">
    <citation type="journal article" date="2019" name="Gigascience">
        <title>High-quality Schistosoma haematobium genome achieved by single-molecule and long-range sequencing.</title>
        <authorList>
            <person name="Stroehlein A.J."/>
            <person name="Korhonen P.K."/>
            <person name="Chong T.M."/>
            <person name="Lim Y.L."/>
            <person name="Chan K.G."/>
            <person name="Webster B."/>
            <person name="Rollinson D."/>
            <person name="Brindley P.J."/>
            <person name="Gasser R.B."/>
            <person name="Young N.D."/>
        </authorList>
    </citation>
    <scope>NUCLEOTIDE SEQUENCE</scope>
</reference>
<proteinExistence type="predicted"/>
<evidence type="ECO:0000256" key="3">
    <source>
        <dbReference type="PROSITE-ProRule" id="PRU00221"/>
    </source>
</evidence>
<feature type="transmembrane region" description="Helical" evidence="5">
    <location>
        <begin position="16"/>
        <end position="33"/>
    </location>
</feature>
<evidence type="ECO:0000313" key="6">
    <source>
        <dbReference type="EMBL" id="KAH9580860.1"/>
    </source>
</evidence>
<dbReference type="GO" id="GO:0010506">
    <property type="term" value="P:regulation of autophagy"/>
    <property type="evidence" value="ECO:0007669"/>
    <property type="project" value="TreeGrafter"/>
</dbReference>
<dbReference type="PROSITE" id="PS00678">
    <property type="entry name" value="WD_REPEATS_1"/>
    <property type="match status" value="1"/>
</dbReference>
<dbReference type="Proteomes" id="UP000471633">
    <property type="component" value="Unassembled WGS sequence"/>
</dbReference>
<reference evidence="6" key="3">
    <citation type="submission" date="2021-06" db="EMBL/GenBank/DDBJ databases">
        <title>Chromosome-level genome assembly for S. haematobium.</title>
        <authorList>
            <person name="Stroehlein A.J."/>
        </authorList>
    </citation>
    <scope>NUCLEOTIDE SEQUENCE</scope>
</reference>
<protein>
    <recommendedName>
        <fullName evidence="8">Regulatory-associated protein of mTOR</fullName>
    </recommendedName>
</protein>
<dbReference type="InterPro" id="IPR004083">
    <property type="entry name" value="Raptor"/>
</dbReference>
<dbReference type="PANTHER" id="PTHR12848:SF16">
    <property type="entry name" value="REGULATORY-ASSOCIATED PROTEIN OF MTOR"/>
    <property type="match status" value="1"/>
</dbReference>
<dbReference type="CTD" id="24597744"/>
<reference evidence="6" key="1">
    <citation type="journal article" date="2012" name="Nat. Genet.">
        <title>Whole-genome sequence of Schistosoma haematobium.</title>
        <authorList>
            <person name="Young N.D."/>
            <person name="Jex A.R."/>
            <person name="Li B."/>
            <person name="Liu S."/>
            <person name="Yang L."/>
            <person name="Xiong Z."/>
            <person name="Li Y."/>
            <person name="Cantacessi C."/>
            <person name="Hall R.S."/>
            <person name="Xu X."/>
            <person name="Chen F."/>
            <person name="Wu X."/>
            <person name="Zerlotini A."/>
            <person name="Oliveira G."/>
            <person name="Hofmann A."/>
            <person name="Zhang G."/>
            <person name="Fang X."/>
            <person name="Kang Y."/>
            <person name="Campbell B.E."/>
            <person name="Loukas A."/>
            <person name="Ranganathan S."/>
            <person name="Rollinson D."/>
            <person name="Rinaldi G."/>
            <person name="Brindley P.J."/>
            <person name="Yang H."/>
            <person name="Wang J."/>
            <person name="Wang J."/>
            <person name="Gasser R.B."/>
        </authorList>
    </citation>
    <scope>NUCLEOTIDE SEQUENCE</scope>
</reference>
<feature type="region of interest" description="Disordered" evidence="4">
    <location>
        <begin position="72"/>
        <end position="100"/>
    </location>
</feature>
<sequence>MLHFIAFQNFDFTDCFYIYSLFVFLITSLLVIVKKAEFQAICYNSPNNNDNNDKFITNEDTTLISSLNTSFTSSNTSNDNASNTVNELNSTPDNNNSSRFSENASIKELNSNTITSITTNSALQMTTTNPSSSSLIHSAQFPGRRHQQTDQRLRVSVTNSPQSPNTIISNNTVTCELPATTTNSSGSNSNYPSSLDTVHTQFFAWSCRWFTRPLLSKYGQLNNGQSKSQTTSKNSFDYEPVSLGTISIDPKAVAYTDRVNRLKKQRKISHLGRLQWERVAGQISHPIVTSNSNVNTTTTTISRNISFCNSTPITTTTYNNNISSSVGMSNMSRSRISLRSNDSGDNNINNSLDNYCLHPIAFYNHHLNHGNNNNSNNDNYCSISSQMKFHPYQSHLVMINSERKGVTIHSTKNLKLLHSINTFTTKSSLFPDFPSTIDGYSRVGYVTDIEFINADEEESLLLTATDDGYIRIWRNYTHHLGQDPEILTAWNGITDLYQTDYPVGVVVHWSQQANQLIVSGDTRIIRIWDCLCESRLRDINTGSDTSVTCLTKSIDNHLLAAGFNDGGIRVWDVRIPSLNHISCNNISGSSSSSSSNDSLIFNSQADTARIFKVVFSSTNRLYAVGAMGGIGAWHLSFPTENNNTTPTTITSNTPLLSNSLNSNNNNNGDSICHDHINLSNHPRRYISTVVRSSTNNTINNSSTTRRFRRLPCPPRLSLPMNSSVNCADLLVNLSSPHAHLALAGIRGQSSISLHRIQDGSLHSSIRNFNITNNNNFGREQFGTPICCAFHPNEPLIAAGFHDRTLVLLNVQNKSINKEV</sequence>
<keyword evidence="7" id="KW-1185">Reference proteome</keyword>
<keyword evidence="5" id="KW-0472">Membrane</keyword>
<comment type="caution">
    <text evidence="6">The sequence shown here is derived from an EMBL/GenBank/DDBJ whole genome shotgun (WGS) entry which is preliminary data.</text>
</comment>
<dbReference type="PROSITE" id="PS50082">
    <property type="entry name" value="WD_REPEATS_2"/>
    <property type="match status" value="2"/>
</dbReference>
<dbReference type="GeneID" id="24597744"/>
<dbReference type="PROSITE" id="PS50294">
    <property type="entry name" value="WD_REPEATS_REGION"/>
    <property type="match status" value="1"/>
</dbReference>
<accession>A0A922LF89</accession>
<keyword evidence="5" id="KW-1133">Transmembrane helix</keyword>
<feature type="repeat" description="WD" evidence="3">
    <location>
        <begin position="442"/>
        <end position="473"/>
    </location>
</feature>
<evidence type="ECO:0008006" key="8">
    <source>
        <dbReference type="Google" id="ProtNLM"/>
    </source>
</evidence>
<dbReference type="GO" id="GO:0009267">
    <property type="term" value="P:cellular response to starvation"/>
    <property type="evidence" value="ECO:0007669"/>
    <property type="project" value="TreeGrafter"/>
</dbReference>
<dbReference type="GO" id="GO:0031931">
    <property type="term" value="C:TORC1 complex"/>
    <property type="evidence" value="ECO:0007669"/>
    <property type="project" value="InterPro"/>
</dbReference>
<feature type="compositionally biased region" description="Polar residues" evidence="4">
    <location>
        <begin position="87"/>
        <end position="100"/>
    </location>
</feature>
<dbReference type="InterPro" id="IPR015943">
    <property type="entry name" value="WD40/YVTN_repeat-like_dom_sf"/>
</dbReference>
<dbReference type="GO" id="GO:0030674">
    <property type="term" value="F:protein-macromolecule adaptor activity"/>
    <property type="evidence" value="ECO:0007669"/>
    <property type="project" value="TreeGrafter"/>
</dbReference>
<keyword evidence="2" id="KW-0677">Repeat</keyword>
<dbReference type="EMBL" id="AMPZ03000007">
    <property type="protein sequence ID" value="KAH9580860.1"/>
    <property type="molecule type" value="Genomic_DNA"/>
</dbReference>
<organism evidence="6 7">
    <name type="scientific">Schistosoma haematobium</name>
    <name type="common">Blood fluke</name>
    <dbReference type="NCBI Taxonomy" id="6185"/>
    <lineage>
        <taxon>Eukaryota</taxon>
        <taxon>Metazoa</taxon>
        <taxon>Spiralia</taxon>
        <taxon>Lophotrochozoa</taxon>
        <taxon>Platyhelminthes</taxon>
        <taxon>Trematoda</taxon>
        <taxon>Digenea</taxon>
        <taxon>Strigeidida</taxon>
        <taxon>Schistosomatoidea</taxon>
        <taxon>Schistosomatidae</taxon>
        <taxon>Schistosoma</taxon>
    </lineage>
</organism>
<feature type="compositionally biased region" description="Low complexity" evidence="4">
    <location>
        <begin position="72"/>
        <end position="86"/>
    </location>
</feature>
<dbReference type="InterPro" id="IPR036322">
    <property type="entry name" value="WD40_repeat_dom_sf"/>
</dbReference>
<dbReference type="AlphaFoldDB" id="A0A922LF89"/>
<dbReference type="GO" id="GO:0005737">
    <property type="term" value="C:cytoplasm"/>
    <property type="evidence" value="ECO:0007669"/>
    <property type="project" value="TreeGrafter"/>
</dbReference>
<evidence type="ECO:0000256" key="1">
    <source>
        <dbReference type="ARBA" id="ARBA00022574"/>
    </source>
</evidence>
<evidence type="ECO:0000256" key="4">
    <source>
        <dbReference type="SAM" id="MobiDB-lite"/>
    </source>
</evidence>
<dbReference type="SMART" id="SM00320">
    <property type="entry name" value="WD40"/>
    <property type="match status" value="5"/>
</dbReference>
<dbReference type="InterPro" id="IPR001680">
    <property type="entry name" value="WD40_rpt"/>
</dbReference>
<feature type="repeat" description="WD" evidence="3">
    <location>
        <begin position="540"/>
        <end position="574"/>
    </location>
</feature>
<evidence type="ECO:0000256" key="5">
    <source>
        <dbReference type="SAM" id="Phobius"/>
    </source>
</evidence>
<dbReference type="KEGG" id="shx:MS3_00009361"/>
<dbReference type="SUPFAM" id="SSF50978">
    <property type="entry name" value="WD40 repeat-like"/>
    <property type="match status" value="1"/>
</dbReference>
<dbReference type="GO" id="GO:0031929">
    <property type="term" value="P:TOR signaling"/>
    <property type="evidence" value="ECO:0007669"/>
    <property type="project" value="InterPro"/>
</dbReference>
<dbReference type="Gene3D" id="2.130.10.10">
    <property type="entry name" value="YVTN repeat-like/Quinoprotein amine dehydrogenase"/>
    <property type="match status" value="1"/>
</dbReference>
<gene>
    <name evidence="6" type="ORF">MS3_00009361</name>
</gene>
<dbReference type="Pfam" id="PF00400">
    <property type="entry name" value="WD40"/>
    <property type="match status" value="2"/>
</dbReference>
<dbReference type="InterPro" id="IPR019775">
    <property type="entry name" value="WD40_repeat_CS"/>
</dbReference>
<dbReference type="GO" id="GO:0030307">
    <property type="term" value="P:positive regulation of cell growth"/>
    <property type="evidence" value="ECO:0007669"/>
    <property type="project" value="TreeGrafter"/>
</dbReference>